<keyword evidence="2" id="KW-0732">Signal</keyword>
<gene>
    <name evidence="3" type="ORF">FHR84_003651</name>
</gene>
<proteinExistence type="predicted"/>
<dbReference type="EMBL" id="JACBYW010000006">
    <property type="protein sequence ID" value="NYH80302.1"/>
    <property type="molecule type" value="Genomic_DNA"/>
</dbReference>
<evidence type="ECO:0000256" key="2">
    <source>
        <dbReference type="SAM" id="SignalP"/>
    </source>
</evidence>
<dbReference type="Proteomes" id="UP000548304">
    <property type="component" value="Unassembled WGS sequence"/>
</dbReference>
<evidence type="ECO:0000313" key="3">
    <source>
        <dbReference type="EMBL" id="NYH80302.1"/>
    </source>
</evidence>
<reference evidence="3 4" key="1">
    <citation type="submission" date="2020-07" db="EMBL/GenBank/DDBJ databases">
        <title>Genomic Encyclopedia of Type Strains, Phase III (KMG-III): the genomes of soil and plant-associated and newly described type strains.</title>
        <authorList>
            <person name="Whitman W."/>
        </authorList>
    </citation>
    <scope>NUCLEOTIDE SEQUENCE [LARGE SCALE GENOMIC DNA]</scope>
    <source>
        <strain evidence="3 4">CECT 8576</strain>
    </source>
</reference>
<feature type="compositionally biased region" description="Low complexity" evidence="1">
    <location>
        <begin position="98"/>
        <end position="107"/>
    </location>
</feature>
<feature type="chain" id="PRO_5039409096" description="Secreted protein" evidence="2">
    <location>
        <begin position="29"/>
        <end position="227"/>
    </location>
</feature>
<keyword evidence="4" id="KW-1185">Reference proteome</keyword>
<sequence>MLRNRRMFRRAVAGAAGVVALIVTPAMPAALATAPAAPQAGESSSTKGIEELAFTSSGMDFDLGNQNFVIPLTGSVVMEGTPPVVPGTTTSIEVRNLTAHSTSSAHHSSPRQDLGEVSVEQSSTPKSSLTMTQKFPPRFEQTMSLDLRISIENPPEGLREQVGPRGAQQGPLVLTTKNPAKLVGRLDQFPPRGAQYQLEDDSVELVTENDQRTLGRVLGVPVEIDVL</sequence>
<dbReference type="InterPro" id="IPR006311">
    <property type="entry name" value="TAT_signal"/>
</dbReference>
<name>A0A852Z2R2_9ACTN</name>
<feature type="region of interest" description="Disordered" evidence="1">
    <location>
        <begin position="98"/>
        <end position="131"/>
    </location>
</feature>
<dbReference type="PROSITE" id="PS51318">
    <property type="entry name" value="TAT"/>
    <property type="match status" value="1"/>
</dbReference>
<evidence type="ECO:0000313" key="4">
    <source>
        <dbReference type="Proteomes" id="UP000548304"/>
    </source>
</evidence>
<comment type="caution">
    <text evidence="3">The sequence shown here is derived from an EMBL/GenBank/DDBJ whole genome shotgun (WGS) entry which is preliminary data.</text>
</comment>
<evidence type="ECO:0000256" key="1">
    <source>
        <dbReference type="SAM" id="MobiDB-lite"/>
    </source>
</evidence>
<feature type="compositionally biased region" description="Polar residues" evidence="1">
    <location>
        <begin position="119"/>
        <end position="131"/>
    </location>
</feature>
<feature type="signal peptide" evidence="2">
    <location>
        <begin position="1"/>
        <end position="28"/>
    </location>
</feature>
<evidence type="ECO:0008006" key="5">
    <source>
        <dbReference type="Google" id="ProtNLM"/>
    </source>
</evidence>
<protein>
    <recommendedName>
        <fullName evidence="5">Secreted protein</fullName>
    </recommendedName>
</protein>
<accession>A0A852Z2R2</accession>
<dbReference type="RefSeq" id="WP_179536626.1">
    <property type="nucleotide sequence ID" value="NZ_JACBYW010000006.1"/>
</dbReference>
<dbReference type="AlphaFoldDB" id="A0A852Z2R2"/>
<organism evidence="3 4">
    <name type="scientific">Actinopolyspora biskrensis</name>
    <dbReference type="NCBI Taxonomy" id="1470178"/>
    <lineage>
        <taxon>Bacteria</taxon>
        <taxon>Bacillati</taxon>
        <taxon>Actinomycetota</taxon>
        <taxon>Actinomycetes</taxon>
        <taxon>Actinopolysporales</taxon>
        <taxon>Actinopolysporaceae</taxon>
        <taxon>Actinopolyspora</taxon>
    </lineage>
</organism>